<feature type="chain" id="PRO_5046874423" evidence="1">
    <location>
        <begin position="19"/>
        <end position="105"/>
    </location>
</feature>
<accession>A0ABW7MU53</accession>
<name>A0ABW7MU53_9FLAO</name>
<dbReference type="RefSeq" id="WP_344738442.1">
    <property type="nucleotide sequence ID" value="NZ_BAABAY010000001.1"/>
</dbReference>
<protein>
    <submittedName>
        <fullName evidence="2">Nicotinic acid mononucleotide adenyltransferase</fullName>
    </submittedName>
</protein>
<evidence type="ECO:0000313" key="3">
    <source>
        <dbReference type="Proteomes" id="UP001610100"/>
    </source>
</evidence>
<sequence length="105" mass="11941">MKNLIVIICVFFTTLAFAQKDNRVLTLNKETNAIDVVYYYDNGNVSQTGHYTADGKLDGKWMTFDEAGNKTVVAYYKDGKKVGKWTYYIDGKTKEVDYTNNIASL</sequence>
<evidence type="ECO:0000256" key="1">
    <source>
        <dbReference type="SAM" id="SignalP"/>
    </source>
</evidence>
<keyword evidence="3" id="KW-1185">Reference proteome</keyword>
<dbReference type="SUPFAM" id="SSF82185">
    <property type="entry name" value="Histone H3 K4-specific methyltransferase SET7/9 N-terminal domain"/>
    <property type="match status" value="1"/>
</dbReference>
<feature type="signal peptide" evidence="1">
    <location>
        <begin position="1"/>
        <end position="18"/>
    </location>
</feature>
<comment type="caution">
    <text evidence="2">The sequence shown here is derived from an EMBL/GenBank/DDBJ whole genome shotgun (WGS) entry which is preliminary data.</text>
</comment>
<dbReference type="EMBL" id="JBAWKB010000001">
    <property type="protein sequence ID" value="MFH6770347.1"/>
    <property type="molecule type" value="Genomic_DNA"/>
</dbReference>
<keyword evidence="1" id="KW-0732">Signal</keyword>
<organism evidence="2 3">
    <name type="scientific">Gaetbulibacter aestuarii</name>
    <dbReference type="NCBI Taxonomy" id="1502358"/>
    <lineage>
        <taxon>Bacteria</taxon>
        <taxon>Pseudomonadati</taxon>
        <taxon>Bacteroidota</taxon>
        <taxon>Flavobacteriia</taxon>
        <taxon>Flavobacteriales</taxon>
        <taxon>Flavobacteriaceae</taxon>
        <taxon>Gaetbulibacter</taxon>
    </lineage>
</organism>
<evidence type="ECO:0000313" key="2">
    <source>
        <dbReference type="EMBL" id="MFH6770347.1"/>
    </source>
</evidence>
<gene>
    <name evidence="2" type="ORF">V8G58_00260</name>
</gene>
<dbReference type="Gene3D" id="2.20.110.10">
    <property type="entry name" value="Histone H3 K4-specific methyltransferase SET7/9 N-terminal domain"/>
    <property type="match status" value="1"/>
</dbReference>
<dbReference type="Proteomes" id="UP001610100">
    <property type="component" value="Unassembled WGS sequence"/>
</dbReference>
<reference evidence="2 3" key="1">
    <citation type="submission" date="2024-02" db="EMBL/GenBank/DDBJ databases">
        <title>A Gaetbulibacter species isolated from tidal flats and genomic insights of their niches.</title>
        <authorList>
            <person name="Ye Y."/>
        </authorList>
    </citation>
    <scope>NUCLEOTIDE SEQUENCE [LARGE SCALE GENOMIC DNA]</scope>
    <source>
        <strain evidence="2 3">KYW382</strain>
    </source>
</reference>
<proteinExistence type="predicted"/>